<reference evidence="1" key="1">
    <citation type="submission" date="2020-10" db="EMBL/GenBank/DDBJ databases">
        <authorList>
            <person name="Gilroy R."/>
        </authorList>
    </citation>
    <scope>NUCLEOTIDE SEQUENCE</scope>
    <source>
        <strain evidence="1">10669</strain>
    </source>
</reference>
<proteinExistence type="predicted"/>
<organism evidence="1 2">
    <name type="scientific">Candidatus Spyradosoma merdigallinarum</name>
    <dbReference type="NCBI Taxonomy" id="2840950"/>
    <lineage>
        <taxon>Bacteria</taxon>
        <taxon>Pseudomonadati</taxon>
        <taxon>Verrucomicrobiota</taxon>
        <taxon>Opitutia</taxon>
        <taxon>Opitutia incertae sedis</taxon>
        <taxon>Candidatus Spyradosoma</taxon>
    </lineage>
</organism>
<evidence type="ECO:0000313" key="2">
    <source>
        <dbReference type="Proteomes" id="UP000886812"/>
    </source>
</evidence>
<dbReference type="EMBL" id="DVOG01000192">
    <property type="protein sequence ID" value="HIV04936.1"/>
    <property type="molecule type" value="Genomic_DNA"/>
</dbReference>
<accession>A0A9D1NLQ7</accession>
<comment type="caution">
    <text evidence="1">The sequence shown here is derived from an EMBL/GenBank/DDBJ whole genome shotgun (WGS) entry which is preliminary data.</text>
</comment>
<gene>
    <name evidence="1" type="ORF">IAC75_07325</name>
</gene>
<protein>
    <submittedName>
        <fullName evidence="1">Uncharacterized protein</fullName>
    </submittedName>
</protein>
<dbReference type="Proteomes" id="UP000886812">
    <property type="component" value="Unassembled WGS sequence"/>
</dbReference>
<dbReference type="AlphaFoldDB" id="A0A9D1NLQ7"/>
<reference evidence="1" key="2">
    <citation type="journal article" date="2021" name="PeerJ">
        <title>Extensive microbial diversity within the chicken gut microbiome revealed by metagenomics and culture.</title>
        <authorList>
            <person name="Gilroy R."/>
            <person name="Ravi A."/>
            <person name="Getino M."/>
            <person name="Pursley I."/>
            <person name="Horton D.L."/>
            <person name="Alikhan N.F."/>
            <person name="Baker D."/>
            <person name="Gharbi K."/>
            <person name="Hall N."/>
            <person name="Watson M."/>
            <person name="Adriaenssens E.M."/>
            <person name="Foster-Nyarko E."/>
            <person name="Jarju S."/>
            <person name="Secka A."/>
            <person name="Antonio M."/>
            <person name="Oren A."/>
            <person name="Chaudhuri R.R."/>
            <person name="La Ragione R."/>
            <person name="Hildebrand F."/>
            <person name="Pallen M.J."/>
        </authorList>
    </citation>
    <scope>NUCLEOTIDE SEQUENCE</scope>
    <source>
        <strain evidence="1">10669</strain>
    </source>
</reference>
<evidence type="ECO:0000313" key="1">
    <source>
        <dbReference type="EMBL" id="HIV04936.1"/>
    </source>
</evidence>
<sequence>MSDKNEHPGQHTISLPAIAQNFFGALQRHFDLLAFNLAGMQSADAEKYNHFSSLTRMMPVAQLHRDFEQMKTFAHGLMIRQSVNDLLSMIAACMDNCHLLCTLFSEKKAMEEDPKAANERVARKQEAFVNSALQDKFEVFEKEFGITCELEDGVTNMAIALRALMRNNGVVTADDVDDEGELVFEFKTVQMIQPAKEGERPEVRLADTRRAFRAGDAIDLTNSELLSLNTTVASFFDALFKSVAAFGKKTVGGNAEEKNDAQ</sequence>
<name>A0A9D1NLQ7_9BACT</name>